<dbReference type="InterPro" id="IPR005491">
    <property type="entry name" value="ENT_dom"/>
</dbReference>
<dbReference type="GeneID" id="104715756"/>
<reference evidence="4" key="2">
    <citation type="submission" date="2025-08" db="UniProtKB">
        <authorList>
            <consortium name="RefSeq"/>
        </authorList>
    </citation>
    <scope>IDENTIFICATION</scope>
    <source>
        <tissue evidence="4">Leaf</tissue>
    </source>
</reference>
<gene>
    <name evidence="4" type="primary">LOC104715756</name>
</gene>
<feature type="compositionally biased region" description="Basic and acidic residues" evidence="1">
    <location>
        <begin position="1"/>
        <end position="13"/>
    </location>
</feature>
<evidence type="ECO:0000256" key="1">
    <source>
        <dbReference type="SAM" id="MobiDB-lite"/>
    </source>
</evidence>
<feature type="compositionally biased region" description="Basic and acidic residues" evidence="1">
    <location>
        <begin position="25"/>
        <end position="41"/>
    </location>
</feature>
<dbReference type="PROSITE" id="PS51138">
    <property type="entry name" value="ENT"/>
    <property type="match status" value="1"/>
</dbReference>
<dbReference type="Pfam" id="PF03735">
    <property type="entry name" value="ENT"/>
    <property type="match status" value="1"/>
</dbReference>
<feature type="region of interest" description="Disordered" evidence="1">
    <location>
        <begin position="232"/>
        <end position="251"/>
    </location>
</feature>
<organism evidence="3 4">
    <name type="scientific">Camelina sativa</name>
    <name type="common">False flax</name>
    <name type="synonym">Myagrum sativum</name>
    <dbReference type="NCBI Taxonomy" id="90675"/>
    <lineage>
        <taxon>Eukaryota</taxon>
        <taxon>Viridiplantae</taxon>
        <taxon>Streptophyta</taxon>
        <taxon>Embryophyta</taxon>
        <taxon>Tracheophyta</taxon>
        <taxon>Spermatophyta</taxon>
        <taxon>Magnoliopsida</taxon>
        <taxon>eudicotyledons</taxon>
        <taxon>Gunneridae</taxon>
        <taxon>Pentapetalae</taxon>
        <taxon>rosids</taxon>
        <taxon>malvids</taxon>
        <taxon>Brassicales</taxon>
        <taxon>Brassicaceae</taxon>
        <taxon>Camelineae</taxon>
        <taxon>Camelina</taxon>
    </lineage>
</organism>
<feature type="compositionally biased region" description="Polar residues" evidence="1">
    <location>
        <begin position="136"/>
        <end position="159"/>
    </location>
</feature>
<feature type="region of interest" description="Disordered" evidence="1">
    <location>
        <begin position="1"/>
        <end position="49"/>
    </location>
</feature>
<dbReference type="Proteomes" id="UP000694864">
    <property type="component" value="Chromosome 9"/>
</dbReference>
<evidence type="ECO:0000313" key="4">
    <source>
        <dbReference type="RefSeq" id="XP_010431439.1"/>
    </source>
</evidence>
<dbReference type="PANTHER" id="PTHR33432:SF17">
    <property type="entry name" value="EMSY N TERMINUS (ENT) DOMAIN-CONTAINING PROTEIN"/>
    <property type="match status" value="1"/>
</dbReference>
<feature type="compositionally biased region" description="Polar residues" evidence="1">
    <location>
        <begin position="242"/>
        <end position="251"/>
    </location>
</feature>
<dbReference type="PANTHER" id="PTHR33432">
    <property type="entry name" value="PROTEIN EMSY-LIKE 4"/>
    <property type="match status" value="1"/>
</dbReference>
<feature type="domain" description="ENT" evidence="2">
    <location>
        <begin position="59"/>
        <end position="147"/>
    </location>
</feature>
<dbReference type="RefSeq" id="XP_010431439.1">
    <property type="nucleotide sequence ID" value="XM_010433137.1"/>
</dbReference>
<feature type="region of interest" description="Disordered" evidence="1">
    <location>
        <begin position="131"/>
        <end position="159"/>
    </location>
</feature>
<dbReference type="SMART" id="SM01191">
    <property type="entry name" value="ENT"/>
    <property type="match status" value="1"/>
</dbReference>
<accession>A0ABM0TU32</accession>
<proteinExistence type="predicted"/>
<keyword evidence="3" id="KW-1185">Reference proteome</keyword>
<name>A0ABM0TU32_CAMSA</name>
<evidence type="ECO:0000313" key="3">
    <source>
        <dbReference type="Proteomes" id="UP000694864"/>
    </source>
</evidence>
<sequence>MADQKDQRTDPPGEKSANLPIKKRAMAEKTLRAPESSKSESDSGDGDVTCLSAEDVTKETPTVQEYQMKAFYHLLQVFSFETSTMSNKRTEIIEKLMKEWEISDETRNAFVDKIQKNLLTLEKMEDASVTDEKETQIVSETSLTKPVSPSSTYVPESGKSWGSVNPESLIGKCVRMRLPEEAEFSDYIIKAYDAEQEMHRVMAADSNAMEVDEPYSLIDLREVSPEDIMWEGGEKPNFDAPKQSTAQRSLF</sequence>
<evidence type="ECO:0000259" key="2">
    <source>
        <dbReference type="PROSITE" id="PS51138"/>
    </source>
</evidence>
<reference evidence="3" key="1">
    <citation type="journal article" date="2014" name="Nat. Commun.">
        <title>The emerging biofuel crop Camelina sativa retains a highly undifferentiated hexaploid genome structure.</title>
        <authorList>
            <person name="Kagale S."/>
            <person name="Koh C."/>
            <person name="Nixon J."/>
            <person name="Bollina V."/>
            <person name="Clarke W.E."/>
            <person name="Tuteja R."/>
            <person name="Spillane C."/>
            <person name="Robinson S.J."/>
            <person name="Links M.G."/>
            <person name="Clarke C."/>
            <person name="Higgins E.E."/>
            <person name="Huebert T."/>
            <person name="Sharpe A.G."/>
            <person name="Parkin I.A."/>
        </authorList>
    </citation>
    <scope>NUCLEOTIDE SEQUENCE [LARGE SCALE GENOMIC DNA]</scope>
    <source>
        <strain evidence="3">cv. DH55</strain>
    </source>
</reference>
<dbReference type="InterPro" id="IPR033485">
    <property type="entry name" value="EMSY-LIKE_plant"/>
</dbReference>
<protein>
    <submittedName>
        <fullName evidence="4">Protein EMSY-LIKE 1-like</fullName>
    </submittedName>
</protein>